<evidence type="ECO:0000256" key="6">
    <source>
        <dbReference type="ARBA" id="ARBA00023235"/>
    </source>
</evidence>
<dbReference type="GO" id="GO:0000162">
    <property type="term" value="P:L-tryptophan biosynthetic process"/>
    <property type="evidence" value="ECO:0007669"/>
    <property type="project" value="UniProtKB-UniPathway"/>
</dbReference>
<protein>
    <recommendedName>
        <fullName evidence="2">phosphoribosylanthranilate isomerase</fullName>
        <ecNumber evidence="2">5.3.1.24</ecNumber>
    </recommendedName>
</protein>
<dbReference type="Pfam" id="PF00697">
    <property type="entry name" value="PRAI"/>
    <property type="match status" value="1"/>
</dbReference>
<keyword evidence="5" id="KW-0057">Aromatic amino acid biosynthesis</keyword>
<feature type="domain" description="N-(5'phosphoribosyl) anthranilate isomerase (PRAI)" evidence="7">
    <location>
        <begin position="3"/>
        <end position="194"/>
    </location>
</feature>
<name>A0A381SF54_9ZZZZ</name>
<dbReference type="PANTHER" id="PTHR42894">
    <property type="entry name" value="N-(5'-PHOSPHORIBOSYL)ANTHRANILATE ISOMERASE"/>
    <property type="match status" value="1"/>
</dbReference>
<dbReference type="InterPro" id="IPR011060">
    <property type="entry name" value="RibuloseP-bd_barrel"/>
</dbReference>
<dbReference type="CDD" id="cd00405">
    <property type="entry name" value="PRAI"/>
    <property type="match status" value="1"/>
</dbReference>
<evidence type="ECO:0000256" key="2">
    <source>
        <dbReference type="ARBA" id="ARBA00012572"/>
    </source>
</evidence>
<keyword evidence="4" id="KW-0822">Tryptophan biosynthesis</keyword>
<dbReference type="InterPro" id="IPR001240">
    <property type="entry name" value="PRAI_dom"/>
</dbReference>
<organism evidence="8">
    <name type="scientific">marine metagenome</name>
    <dbReference type="NCBI Taxonomy" id="408172"/>
    <lineage>
        <taxon>unclassified sequences</taxon>
        <taxon>metagenomes</taxon>
        <taxon>ecological metagenomes</taxon>
    </lineage>
</organism>
<dbReference type="InterPro" id="IPR013785">
    <property type="entry name" value="Aldolase_TIM"/>
</dbReference>
<evidence type="ECO:0000256" key="3">
    <source>
        <dbReference type="ARBA" id="ARBA00022605"/>
    </source>
</evidence>
<keyword evidence="3" id="KW-0028">Amino-acid biosynthesis</keyword>
<evidence type="ECO:0000313" key="8">
    <source>
        <dbReference type="EMBL" id="SVA01928.1"/>
    </source>
</evidence>
<dbReference type="AlphaFoldDB" id="A0A381SF54"/>
<dbReference type="GO" id="GO:0004640">
    <property type="term" value="F:phosphoribosylanthranilate isomerase activity"/>
    <property type="evidence" value="ECO:0007669"/>
    <property type="project" value="UniProtKB-EC"/>
</dbReference>
<comment type="pathway">
    <text evidence="1">Amino-acid biosynthesis; L-tryptophan biosynthesis; L-tryptophan from chorismate: step 3/5.</text>
</comment>
<evidence type="ECO:0000259" key="7">
    <source>
        <dbReference type="Pfam" id="PF00697"/>
    </source>
</evidence>
<dbReference type="Gene3D" id="3.20.20.70">
    <property type="entry name" value="Aldolase class I"/>
    <property type="match status" value="1"/>
</dbReference>
<dbReference type="EMBL" id="UINC01002953">
    <property type="protein sequence ID" value="SVA01928.1"/>
    <property type="molecule type" value="Genomic_DNA"/>
</dbReference>
<evidence type="ECO:0000256" key="5">
    <source>
        <dbReference type="ARBA" id="ARBA00023141"/>
    </source>
</evidence>
<dbReference type="EC" id="5.3.1.24" evidence="2"/>
<reference evidence="8" key="1">
    <citation type="submission" date="2018-05" db="EMBL/GenBank/DDBJ databases">
        <authorList>
            <person name="Lanie J.A."/>
            <person name="Ng W.-L."/>
            <person name="Kazmierczak K.M."/>
            <person name="Andrzejewski T.M."/>
            <person name="Davidsen T.M."/>
            <person name="Wayne K.J."/>
            <person name="Tettelin H."/>
            <person name="Glass J.I."/>
            <person name="Rusch D."/>
            <person name="Podicherti R."/>
            <person name="Tsui H.-C.T."/>
            <person name="Winkler M.E."/>
        </authorList>
    </citation>
    <scope>NUCLEOTIDE SEQUENCE</scope>
</reference>
<dbReference type="InterPro" id="IPR044643">
    <property type="entry name" value="TrpF_fam"/>
</dbReference>
<accession>A0A381SF54</accession>
<sequence>MFVKICGITCAEDALLATALGADGVGFVFAPSGRQVAAPVVEDIVRQLPHEMMTVGVFRDQSREQVVKTVNEIGLRAAQLHGHESPEDCRWVAERVPVTIRALPVGSSDLERFDEFGADLLLLDSQEPGSGQAFDWALAAEIPSNPSVVLAGGLDPGNVGRAIQLLDPFGVDVSSGVEREPGLKDPRLMRSFVEAARAVVLDQRDVDQRSRQKPFNWEDGT</sequence>
<gene>
    <name evidence="8" type="ORF">METZ01_LOCUS54782</name>
</gene>
<evidence type="ECO:0000256" key="4">
    <source>
        <dbReference type="ARBA" id="ARBA00022822"/>
    </source>
</evidence>
<proteinExistence type="inferred from homology"/>
<dbReference type="UniPathway" id="UPA00035">
    <property type="reaction ID" value="UER00042"/>
</dbReference>
<keyword evidence="6" id="KW-0413">Isomerase</keyword>
<dbReference type="SUPFAM" id="SSF51366">
    <property type="entry name" value="Ribulose-phoshate binding barrel"/>
    <property type="match status" value="1"/>
</dbReference>
<evidence type="ECO:0000256" key="1">
    <source>
        <dbReference type="ARBA" id="ARBA00004664"/>
    </source>
</evidence>
<dbReference type="PANTHER" id="PTHR42894:SF1">
    <property type="entry name" value="N-(5'-PHOSPHORIBOSYL)ANTHRANILATE ISOMERASE"/>
    <property type="match status" value="1"/>
</dbReference>
<dbReference type="HAMAP" id="MF_00135">
    <property type="entry name" value="PRAI"/>
    <property type="match status" value="1"/>
</dbReference>